<gene>
    <name evidence="1" type="ORF">Gogos_019141</name>
</gene>
<comment type="caution">
    <text evidence="1">The sequence shown here is derived from an EMBL/GenBank/DDBJ whole genome shotgun (WGS) entry which is preliminary data.</text>
</comment>
<dbReference type="Proteomes" id="UP000593579">
    <property type="component" value="Unassembled WGS sequence"/>
</dbReference>
<proteinExistence type="predicted"/>
<name>A0A7J9BGK4_GOSGO</name>
<dbReference type="EMBL" id="JABEZY010000003">
    <property type="protein sequence ID" value="MBA0735279.1"/>
    <property type="molecule type" value="Genomic_DNA"/>
</dbReference>
<evidence type="ECO:0000313" key="2">
    <source>
        <dbReference type="Proteomes" id="UP000593579"/>
    </source>
</evidence>
<sequence>MELSWGVAILDLEEKCHLFKFSYEVDLDRATPQASIWLKEESNQIIPKNEEMGRHMIYGEKLTVTIAGGSDSMRVDTERNLIDLGDEKKRMRMGYQVPHVFYSGDSFRTVKEHASIQNVILTEFVRQGRHS</sequence>
<accession>A0A7J9BGK4</accession>
<evidence type="ECO:0000313" key="1">
    <source>
        <dbReference type="EMBL" id="MBA0735279.1"/>
    </source>
</evidence>
<keyword evidence="2" id="KW-1185">Reference proteome</keyword>
<organism evidence="1 2">
    <name type="scientific">Gossypium gossypioides</name>
    <name type="common">Mexican cotton</name>
    <name type="synonym">Selera gossypioides</name>
    <dbReference type="NCBI Taxonomy" id="34282"/>
    <lineage>
        <taxon>Eukaryota</taxon>
        <taxon>Viridiplantae</taxon>
        <taxon>Streptophyta</taxon>
        <taxon>Embryophyta</taxon>
        <taxon>Tracheophyta</taxon>
        <taxon>Spermatophyta</taxon>
        <taxon>Magnoliopsida</taxon>
        <taxon>eudicotyledons</taxon>
        <taxon>Gunneridae</taxon>
        <taxon>Pentapetalae</taxon>
        <taxon>rosids</taxon>
        <taxon>malvids</taxon>
        <taxon>Malvales</taxon>
        <taxon>Malvaceae</taxon>
        <taxon>Malvoideae</taxon>
        <taxon>Gossypium</taxon>
    </lineage>
</organism>
<protein>
    <submittedName>
        <fullName evidence="1">Uncharacterized protein</fullName>
    </submittedName>
</protein>
<reference evidence="1 2" key="1">
    <citation type="journal article" date="2019" name="Genome Biol. Evol.">
        <title>Insights into the evolution of the New World diploid cottons (Gossypium, subgenus Houzingenia) based on genome sequencing.</title>
        <authorList>
            <person name="Grover C.E."/>
            <person name="Arick M.A. 2nd"/>
            <person name="Thrash A."/>
            <person name="Conover J.L."/>
            <person name="Sanders W.S."/>
            <person name="Peterson D.G."/>
            <person name="Frelichowski J.E."/>
            <person name="Scheffler J.A."/>
            <person name="Scheffler B.E."/>
            <person name="Wendel J.F."/>
        </authorList>
    </citation>
    <scope>NUCLEOTIDE SEQUENCE [LARGE SCALE GENOMIC DNA]</scope>
    <source>
        <strain evidence="1">5</strain>
        <tissue evidence="1">Leaf</tissue>
    </source>
</reference>
<dbReference type="AlphaFoldDB" id="A0A7J9BGK4"/>